<reference evidence="1 2" key="1">
    <citation type="submission" date="2020-10" db="EMBL/GenBank/DDBJ databases">
        <title>The Coptis chinensis genome and diversification of protoberbering-type alkaloids.</title>
        <authorList>
            <person name="Wang B."/>
            <person name="Shu S."/>
            <person name="Song C."/>
            <person name="Liu Y."/>
        </authorList>
    </citation>
    <scope>NUCLEOTIDE SEQUENCE [LARGE SCALE GENOMIC DNA]</scope>
    <source>
        <strain evidence="1">HL-2020</strain>
        <tissue evidence="1">Leaf</tissue>
    </source>
</reference>
<dbReference type="GO" id="GO:0004672">
    <property type="term" value="F:protein kinase activity"/>
    <property type="evidence" value="ECO:0007669"/>
    <property type="project" value="TreeGrafter"/>
</dbReference>
<dbReference type="PANTHER" id="PTHR48011">
    <property type="entry name" value="CCR4-NOT TRANSCRIPTIONAL COMPLEX SUBUNIT CAF120-RELATED"/>
    <property type="match status" value="1"/>
</dbReference>
<accession>A0A835GX88</accession>
<gene>
    <name evidence="1" type="ORF">IFM89_007869</name>
</gene>
<evidence type="ECO:0000313" key="2">
    <source>
        <dbReference type="Proteomes" id="UP000631114"/>
    </source>
</evidence>
<dbReference type="AlphaFoldDB" id="A0A835GX88"/>
<dbReference type="Gene3D" id="1.10.510.10">
    <property type="entry name" value="Transferase(Phosphotransferase) domain 1"/>
    <property type="match status" value="1"/>
</dbReference>
<evidence type="ECO:0000313" key="1">
    <source>
        <dbReference type="EMBL" id="KAF9588180.1"/>
    </source>
</evidence>
<organism evidence="1 2">
    <name type="scientific">Coptis chinensis</name>
    <dbReference type="NCBI Taxonomy" id="261450"/>
    <lineage>
        <taxon>Eukaryota</taxon>
        <taxon>Viridiplantae</taxon>
        <taxon>Streptophyta</taxon>
        <taxon>Embryophyta</taxon>
        <taxon>Tracheophyta</taxon>
        <taxon>Spermatophyta</taxon>
        <taxon>Magnoliopsida</taxon>
        <taxon>Ranunculales</taxon>
        <taxon>Ranunculaceae</taxon>
        <taxon>Coptidoideae</taxon>
        <taxon>Coptis</taxon>
    </lineage>
</organism>
<protein>
    <submittedName>
        <fullName evidence="1">Uncharacterized protein</fullName>
    </submittedName>
</protein>
<dbReference type="Proteomes" id="UP000631114">
    <property type="component" value="Unassembled WGS sequence"/>
</dbReference>
<keyword evidence="2" id="KW-1185">Reference proteome</keyword>
<dbReference type="GO" id="GO:0007165">
    <property type="term" value="P:signal transduction"/>
    <property type="evidence" value="ECO:0007669"/>
    <property type="project" value="TreeGrafter"/>
</dbReference>
<name>A0A835GX88_9MAGN</name>
<comment type="caution">
    <text evidence="1">The sequence shown here is derived from an EMBL/GenBank/DDBJ whole genome shotgun (WGS) entry which is preliminary data.</text>
</comment>
<dbReference type="OrthoDB" id="1935550at2759"/>
<dbReference type="InterPro" id="IPR052751">
    <property type="entry name" value="Plant_MAPKKK"/>
</dbReference>
<dbReference type="SUPFAM" id="SSF56112">
    <property type="entry name" value="Protein kinase-like (PK-like)"/>
    <property type="match status" value="1"/>
</dbReference>
<proteinExistence type="predicted"/>
<dbReference type="EMBL" id="JADFTS010000009">
    <property type="protein sequence ID" value="KAF9588180.1"/>
    <property type="molecule type" value="Genomic_DNA"/>
</dbReference>
<dbReference type="InterPro" id="IPR011009">
    <property type="entry name" value="Kinase-like_dom_sf"/>
</dbReference>
<dbReference type="PANTHER" id="PTHR48011:SF18">
    <property type="entry name" value="MITOGEN-ACTIVATED PROTEIN KINASE KINASE KINASE 19-RELATED"/>
    <property type="match status" value="1"/>
</dbReference>
<sequence length="113" mass="12583">MLTGKEAWDFDLGDSKNEILYRIGYTDELPYIPSNLSVDAQDFLKKCLVKNVASRWSIDMLLSHPFIAGDYNKEVAKGKGTREAAAEVVLRFCLQGHLLLPICLGLNVIPVTV</sequence>